<dbReference type="Gene3D" id="2.60.40.3440">
    <property type="match status" value="2"/>
</dbReference>
<keyword evidence="5" id="KW-1185">Reference proteome</keyword>
<dbReference type="RefSeq" id="WP_200310177.1">
    <property type="nucleotide sequence ID" value="NZ_JAENIM010000016.1"/>
</dbReference>
<dbReference type="Proteomes" id="UP000624703">
    <property type="component" value="Unassembled WGS sequence"/>
</dbReference>
<dbReference type="InterPro" id="IPR008979">
    <property type="entry name" value="Galactose-bd-like_sf"/>
</dbReference>
<evidence type="ECO:0000256" key="1">
    <source>
        <dbReference type="ARBA" id="ARBA00022729"/>
    </source>
</evidence>
<dbReference type="InterPro" id="IPR019316">
    <property type="entry name" value="G8_domain"/>
</dbReference>
<dbReference type="EMBL" id="JAENIM010000016">
    <property type="protein sequence ID" value="MBK1790138.1"/>
    <property type="molecule type" value="Genomic_DNA"/>
</dbReference>
<evidence type="ECO:0000313" key="5">
    <source>
        <dbReference type="Proteomes" id="UP000624703"/>
    </source>
</evidence>
<dbReference type="NCBIfam" id="NF012211">
    <property type="entry name" value="tand_rpt_95"/>
    <property type="match status" value="1"/>
</dbReference>
<gene>
    <name evidence="4" type="ORF">JIN82_03090</name>
</gene>
<protein>
    <submittedName>
        <fullName evidence="4">Tandem-95 repeat protein</fullName>
    </submittedName>
</protein>
<dbReference type="InterPro" id="IPR052387">
    <property type="entry name" value="Fibrocystin"/>
</dbReference>
<keyword evidence="1" id="KW-0732">Signal</keyword>
<sequence length="2538" mass="278062">MALVSTDHCTHVSVTSGSWSDTNTWASGSVPTQGARVLISDDHVVTVDEVHTESVMTIRVDGCLKFAADRDTALRCDTLVVSEIGFLQVGSQLEPIESAYNATITIEDLNGGFDTNSMSPDYDPYHLGQGIIVLGKVEMHGASKDSYAAIEAIPAGSTSLTFPTTPHGWKVGDLIALAGYSADGSGDELRQISSINNNGRTVHFTTVKQPEATVSGRIFSSTAATAKERNLVSIEEIQSIDPSLDSWQALTERSNWNNFPRQPWRRDADGNQIPLTDEELAPQEVKAMLHVINLSRNVSIVSEFSQRNQTVTYKDAALGLGGNDNDITEFTGRGHMMLMHHNRGDIRNVAFDGMGRTDLNEVQRNPTWSANGSLAEPAYNPFGRNALTIQFAQAMCGASDPARIYSCTFTDSIGMGLLNKGSNVRVENSASYVCRLAGFAVHEQDSIGTFINNIALCGETGFHIEAHYLRVEDNIVAGFSRAAYNFDTKGGVENVFDLSRPTYFDAEIDGDQENLNPLFDNVLTSRSAIVTRNNTAYGGHTLINGSYYMDATHINLFGHGILNGMDRWYTYDTAYINPILLRDHNSGLGMGDGLGHHNNSGKNSFINPTVLGFRVGVYISAGGHEEIIGGTLANIMQILCNTRPEPSVSSKIFKDITFLELDPEIQPEMRRVDISLMRANHFNGGADGYNDIIELHLGNNAYRLYPARETHPDYIPHLVTDIAQPEPQTVRYFGYTNQQIYNNASFQYSAEQAADLGAKAYWFSNCRPPLENLANLTFPSGYSPDDHLDPTERPTYNKEEWMDHWVQGRFSGLELQNATIEKNYTAQLRPRIFRVRDLIINNGEPLTDQDLSYDEASGSYYYDIDCKSAYFDPAEDDGLLRSEFEIAYSSFIDSIDGREVVTHAEFQDDGILRLTFNPDTSGRHYITISCPKANKYKANITESILINYQGSLSAGPLVAVDDGPIAGSDQAELIIPINSLLINDAEAIRAARQAMEAEGKTLAPESGIRLAQVDAISEYGAEISVIENTERNVLNGEIIFSGETLDTTEDAQIYMANLIDGDTETFCWTKGAVDSAYMRVEFPASLVEEINMYSSNNKLFYNLALTLELNGEVVYQRELYTPESGTWLESNWCKIIVPPGIQADAWQITLLYHSDYDQIANANGNRRIRLNQLEILGPKYDALRYLPGENHYALGNGESMRDTFNYTIEDYGFVGEYVNGSRTNIIAGAWRQASAEVVVNVSGNHKPPLGIDDQVNSGDVTPSQWYASYLLSNDINTSTGPLEIDHIDSQSEHGVPISWDANNGTIAYHPAGYFTVPQGEVVWDSFTYTPRDNTGQVAQQAATVNVRILGEQKESIAVDDEFTTMGMSPLNITTDELFANDVNQTIVPLTLTSWSSESKHGVKISLNEENHLSLIYDTPSIFGPLAPGETALDEFSYTMSDANGSTSTAKVTVKITGNYAAPIAINDHHSNLADLTLAADYPNHIIAVGSLLANDITPDPNPTFSCGTITSAGCSLRYTAGDPVIYYDPTPILMKQEFLTNGEYVDSFTYTLSDSQGASDTAKVTIKLLAKANTGFARKIKFGVPMPRYLLPKYSGNTADPGEPVYIDSDWVFAGMESVSEQLDGSIFGWKSKETAKMYTERTVKEYFPSMLDFYTVIDKYEMEWSYIVMENDDVWEIAVPKGAYDVHMTLGATDTRLSDDSITIEGRTYFLDDGIDYNREETVTKTIEVADGFLTIQALGDATPVIVAIELSQLDYPEEGLLGATPDNYQAFQGETLVVPAPGLLANDATPSGATSVIVKNAGNKKTTRGQLNVNEDGSFTYEPPEVALGRETFEYRLETIDADGQTRMSNTTTVTIDLRGAVGMNVIYQASELAGTTSGEGIPWIECNGLSASNTTDPFDGLNYGWSSNLYLLNSRLSPLEDVGVLYAAGAEMTGNNRSWSMYDLAPGRYELSCWMGSTSEDPNSRGYHSYPQNNSLCINGVEIHDPTTSDGPTLNNLERVTTIVEIDEDNPNIRIDAGENSSYPVLAALTIRSVIDNAPVALDQSVALDEDDTIEIILSSKSSSTHSLTYTIVDPPANGNVSLDGNIASYTPRADYFGIDRFSFKVNDGSLASYNLGYIQLEIRPVNDAPVAEDAFVSMHRNGSIAIELLANDVENDPLTYHIVDSPRYGKVTVIDNIANYTANVGYYGNDKFTFKANDGEFDSQPATISIDISSSINPPLTGGITTPAAEPADQGSTTGSYVIRERGNDDEANRHISAFFQYDLSLVGDFDPVRGDSAEITLSFEGILNTGGQSGLWLGRITGGSWNTTDNKPQYAWATLSGEPVGPGSQEDETLITSNVTTVEIGTQLITDVTHIVDSWINGTAPNYGIGIYLDSLTQGAGFGQPELIIHKNDAPTELTGYTGWITNYSSLSDENQSMLADPNRSGLSNLLEYALGGDPTSSDRSHHPRLQEDEFTFNRYPDRDDIEYIVQQSTDLASWQPVATFRSHGLTGEVNPDFDLRTTAGSPESIAISPNQNHSAAKSFIRLLVRVID</sequence>
<dbReference type="SMART" id="SM01225">
    <property type="entry name" value="G8"/>
    <property type="match status" value="1"/>
</dbReference>
<name>A0A8J7MCM1_9BACT</name>
<evidence type="ECO:0000259" key="3">
    <source>
        <dbReference type="PROSITE" id="PS51484"/>
    </source>
</evidence>
<dbReference type="PROSITE" id="PS51484">
    <property type="entry name" value="G8"/>
    <property type="match status" value="1"/>
</dbReference>
<dbReference type="PANTHER" id="PTHR46769">
    <property type="entry name" value="POLYCYSTIC KIDNEY AND HEPATIC DISEASE 1 (AUTOSOMAL RECESSIVE)-LIKE 1"/>
    <property type="match status" value="1"/>
</dbReference>
<dbReference type="Pfam" id="PF10162">
    <property type="entry name" value="G8"/>
    <property type="match status" value="1"/>
</dbReference>
<accession>A0A8J7MCM1</accession>
<dbReference type="Pfam" id="PF17963">
    <property type="entry name" value="Big_9"/>
    <property type="match status" value="5"/>
</dbReference>
<reference evidence="4" key="1">
    <citation type="submission" date="2021-01" db="EMBL/GenBank/DDBJ databases">
        <title>Modified the classification status of verrucomicrobia.</title>
        <authorList>
            <person name="Feng X."/>
        </authorList>
    </citation>
    <scope>NUCLEOTIDE SEQUENCE</scope>
    <source>
        <strain evidence="4">_KCTC 22039</strain>
    </source>
</reference>
<evidence type="ECO:0000313" key="4">
    <source>
        <dbReference type="EMBL" id="MBK1790138.1"/>
    </source>
</evidence>
<proteinExistence type="predicted"/>
<dbReference type="SUPFAM" id="SSF49785">
    <property type="entry name" value="Galactose-binding domain-like"/>
    <property type="match status" value="1"/>
</dbReference>
<comment type="caution">
    <text evidence="4">The sequence shown here is derived from an EMBL/GenBank/DDBJ whole genome shotgun (WGS) entry which is preliminary data.</text>
</comment>
<organism evidence="4 5">
    <name type="scientific">Persicirhabdus sediminis</name>
    <dbReference type="NCBI Taxonomy" id="454144"/>
    <lineage>
        <taxon>Bacteria</taxon>
        <taxon>Pseudomonadati</taxon>
        <taxon>Verrucomicrobiota</taxon>
        <taxon>Verrucomicrobiia</taxon>
        <taxon>Verrucomicrobiales</taxon>
        <taxon>Verrucomicrobiaceae</taxon>
        <taxon>Persicirhabdus</taxon>
    </lineage>
</organism>
<dbReference type="PANTHER" id="PTHR46769:SF2">
    <property type="entry name" value="FIBROCYSTIN-L ISOFORM 2 PRECURSOR-RELATED"/>
    <property type="match status" value="1"/>
</dbReference>
<feature type="domain" description="G8" evidence="3">
    <location>
        <begin position="23"/>
        <end position="152"/>
    </location>
</feature>
<dbReference type="Gene3D" id="2.60.120.430">
    <property type="entry name" value="Galactose-binding lectin"/>
    <property type="match status" value="1"/>
</dbReference>
<feature type="region of interest" description="Disordered" evidence="2">
    <location>
        <begin position="2225"/>
        <end position="2244"/>
    </location>
</feature>
<evidence type="ECO:0000256" key="2">
    <source>
        <dbReference type="SAM" id="MobiDB-lite"/>
    </source>
</evidence>